<dbReference type="AlphaFoldDB" id="A0A1Y0VLS3"/>
<dbReference type="GO" id="GO:0047244">
    <property type="term" value="F:N-acetylglucosaminyldiphosphoundecaprenol N-acetyl-beta-D-mannosaminyltransferase activity"/>
    <property type="evidence" value="ECO:0007669"/>
    <property type="project" value="UniProtKB-UniRule"/>
</dbReference>
<dbReference type="GO" id="GO:0071555">
    <property type="term" value="P:cell wall organization"/>
    <property type="evidence" value="ECO:0007669"/>
    <property type="project" value="UniProtKB-KW"/>
</dbReference>
<evidence type="ECO:0000256" key="1">
    <source>
        <dbReference type="ARBA" id="ARBA00022676"/>
    </source>
</evidence>
<dbReference type="PANTHER" id="PTHR34136:SF1">
    <property type="entry name" value="UDP-N-ACETYL-D-MANNOSAMINURONIC ACID TRANSFERASE"/>
    <property type="match status" value="1"/>
</dbReference>
<evidence type="ECO:0000313" key="12">
    <source>
        <dbReference type="Proteomes" id="UP001214131"/>
    </source>
</evidence>
<reference evidence="11" key="4">
    <citation type="submission" date="2020-03" db="EMBL/GenBank/DDBJ databases">
        <title>SpeciesPrimer: A bioinformatics pipeline dedicated to the design of qPCR primers for the quantification of bacterial species.</title>
        <authorList>
            <person name="Dreier M."/>
            <person name="Berthoud H."/>
            <person name="Shani N."/>
            <person name="Wechsler D."/>
            <person name="Junier P."/>
        </authorList>
    </citation>
    <scope>NUCLEOTIDE SEQUENCE [LARGE SCALE GENOMIC DNA]</scope>
    <source>
        <strain evidence="11">FAM13073</strain>
    </source>
</reference>
<reference evidence="7" key="2">
    <citation type="submission" date="2019-10" db="EMBL/GenBank/DDBJ databases">
        <authorList>
            <person name="Irmler S."/>
            <person name="Berthoud H."/>
            <person name="Roetschi A."/>
            <person name="Arias E."/>
            <person name="Shani N."/>
            <person name="Wuethrich D."/>
            <person name="Bruggmann R."/>
        </authorList>
    </citation>
    <scope>NUCLEOTIDE SEQUENCE</scope>
    <source>
        <strain evidence="7">FAM13073</strain>
    </source>
</reference>
<sequence length="243" mass="28240">MKYNFVNILGFNFLNVTKSQFLKQVEEDLLQHQNRFIITANPEIIMFARKNPNYAKIVRSADYLVPDGIGIVKASKFTKTPLTERVTGYDVFTELMQWANEHHSKAYFLGGKPAVIKKVVHKVHHEHPGINLVGYHDGYFKDSLPIIDEIKELQPEIVFVATGFPKQEEFIAKYRHFAPAIWMGIGGSFDVYAGTVKRAPEFWQKHNVEWLYRLLSDPKRIKRQIVLPIFMMEAFKANKKKEK</sequence>
<reference evidence="6 10" key="1">
    <citation type="submission" date="2017-05" db="EMBL/GenBank/DDBJ databases">
        <title>Genome sequence of Pediococcus pentosaceus strain SRCM100892.</title>
        <authorList>
            <person name="Cho S.H."/>
        </authorList>
    </citation>
    <scope>NUCLEOTIDE SEQUENCE [LARGE SCALE GENOMIC DNA]</scope>
    <source>
        <strain evidence="6 10">SRCM100892</strain>
    </source>
</reference>
<dbReference type="NCBIfam" id="TIGR00696">
    <property type="entry name" value="wecG_tagA_cpsF"/>
    <property type="match status" value="1"/>
</dbReference>
<comment type="pathway">
    <text evidence="5">Cell wall biogenesis; teichoic acid biosynthesis.</text>
</comment>
<comment type="function">
    <text evidence="5">Catalyzes the conversion of GlcNAc-PP-undecaprenol into ManNAc-GlcNAc-PP-undecaprenol, the first committed lipid intermediate in the de novo synthesis of teichoic acid.</text>
</comment>
<dbReference type="Proteomes" id="UP001214131">
    <property type="component" value="Chromosome"/>
</dbReference>
<evidence type="ECO:0000313" key="8">
    <source>
        <dbReference type="EMBL" id="MBF7127590.1"/>
    </source>
</evidence>
<dbReference type="EMBL" id="CP021474">
    <property type="protein sequence ID" value="ARW19115.1"/>
    <property type="molecule type" value="Genomic_DNA"/>
</dbReference>
<protein>
    <recommendedName>
        <fullName evidence="5">N-acetylglucosaminyldiphosphoundecaprenol N-acetyl-beta-D-mannosaminyltransferase</fullName>
        <ecNumber evidence="5">2.4.1.187</ecNumber>
    </recommendedName>
    <alternativeName>
        <fullName evidence="5">N-acetylmannosaminyltransferase</fullName>
    </alternativeName>
    <alternativeName>
        <fullName evidence="5">UDP-N-acetylmannosamine transferase</fullName>
    </alternativeName>
    <alternativeName>
        <fullName evidence="5">UDP-N-acetylmannosamine:N-acetylglucosaminyl pyrophosphorylundecaprenol N-acetylmannosaminyltransferase</fullName>
    </alternativeName>
</protein>
<reference evidence="8" key="5">
    <citation type="submission" date="2020-11" db="EMBL/GenBank/DDBJ databases">
        <title>Antibiotic susceptibility profiles of Pediococcus pentosaceus from various origins and their implications for the safety assessment of strains with food-technology applications.</title>
        <authorList>
            <person name="Shani N."/>
            <person name="Oberhaensli S."/>
            <person name="Arias E."/>
        </authorList>
    </citation>
    <scope>NUCLEOTIDE SEQUENCE</scope>
    <source>
        <strain evidence="8">FAM 19164</strain>
    </source>
</reference>
<accession>A0A8G0ZHW5</accession>
<name>A0A1Y0VLS3_PEDPE</name>
<dbReference type="GO" id="GO:0019350">
    <property type="term" value="P:teichoic acid biosynthetic process"/>
    <property type="evidence" value="ECO:0007669"/>
    <property type="project" value="UniProtKB-UniRule"/>
</dbReference>
<accession>A0A1Y0VLS3</accession>
<dbReference type="EMBL" id="WENB01000004">
    <property type="protein sequence ID" value="KAF0413107.1"/>
    <property type="molecule type" value="Genomic_DNA"/>
</dbReference>
<dbReference type="Proteomes" id="UP000743107">
    <property type="component" value="Unassembled WGS sequence"/>
</dbReference>
<dbReference type="InterPro" id="IPR034714">
    <property type="entry name" value="TagA_TarA"/>
</dbReference>
<keyword evidence="2 5" id="KW-0808">Transferase</keyword>
<evidence type="ECO:0000313" key="6">
    <source>
        <dbReference type="EMBL" id="ARW19115.1"/>
    </source>
</evidence>
<organism evidence="6 10">
    <name type="scientific">Pediococcus pentosaceus</name>
    <dbReference type="NCBI Taxonomy" id="1255"/>
    <lineage>
        <taxon>Bacteria</taxon>
        <taxon>Bacillati</taxon>
        <taxon>Bacillota</taxon>
        <taxon>Bacilli</taxon>
        <taxon>Lactobacillales</taxon>
        <taxon>Lactobacillaceae</taxon>
        <taxon>Pediococcus</taxon>
    </lineage>
</organism>
<dbReference type="RefSeq" id="WP_023440704.1">
    <property type="nucleotide sequence ID" value="NZ_CAKMAM010000004.1"/>
</dbReference>
<evidence type="ECO:0000313" key="7">
    <source>
        <dbReference type="EMBL" id="KAF0413107.1"/>
    </source>
</evidence>
<proteinExistence type="inferred from homology"/>
<comment type="catalytic activity">
    <reaction evidence="5">
        <text>UDP-N-acetyl-alpha-D-mannosamine + N-acetyl-alpha-D-glucosaminyl-di-trans,octa-cis-undecaprenyl diphosphate = N-acetyl-beta-D-mannosaminyl-(1-&gt;4)-N-acetyl-alpha-D-glucosaminyl di-trans,octa-cis-undecaprenyl diphosphate + UDP + H(+)</text>
        <dbReference type="Rhea" id="RHEA:16053"/>
        <dbReference type="ChEBI" id="CHEBI:15378"/>
        <dbReference type="ChEBI" id="CHEBI:58223"/>
        <dbReference type="ChEBI" id="CHEBI:62959"/>
        <dbReference type="ChEBI" id="CHEBI:68623"/>
        <dbReference type="ChEBI" id="CHEBI:132210"/>
        <dbReference type="EC" id="2.4.1.187"/>
    </reaction>
</comment>
<dbReference type="EC" id="2.4.1.187" evidence="5"/>
<dbReference type="InterPro" id="IPR004629">
    <property type="entry name" value="WecG_TagA_CpsF"/>
</dbReference>
<dbReference type="PANTHER" id="PTHR34136">
    <property type="match status" value="1"/>
</dbReference>
<gene>
    <name evidence="6" type="primary">tagA</name>
    <name evidence="7" type="ORF">GBO79_08205</name>
    <name evidence="8" type="ORF">ITQ97_07215</name>
    <name evidence="9" type="ORF">PWB86_06150</name>
    <name evidence="6" type="ORF">S100892_00519</name>
</gene>
<dbReference type="Pfam" id="PF03808">
    <property type="entry name" value="Glyco_tran_WecG"/>
    <property type="match status" value="1"/>
</dbReference>
<keyword evidence="3 5" id="KW-0777">Teichoic acid biosynthesis</keyword>
<evidence type="ECO:0000256" key="3">
    <source>
        <dbReference type="ARBA" id="ARBA00022944"/>
    </source>
</evidence>
<evidence type="ECO:0000256" key="2">
    <source>
        <dbReference type="ARBA" id="ARBA00022679"/>
    </source>
</evidence>
<evidence type="ECO:0000256" key="5">
    <source>
        <dbReference type="HAMAP-Rule" id="MF_02070"/>
    </source>
</evidence>
<keyword evidence="4 5" id="KW-0961">Cell wall biogenesis/degradation</keyword>
<reference evidence="7" key="3">
    <citation type="submission" date="2019-12" db="EMBL/GenBank/DDBJ databases">
        <title>SpeciesPrimer: A bioinformatics pipeline dedicated to the design of qPCR primers for the quantification of bacterial species.</title>
        <authorList>
            <person name="Dreier M."/>
            <person name="Berthoud H."/>
            <person name="Shani N."/>
            <person name="Wechsler D."/>
            <person name="Junier P."/>
        </authorList>
    </citation>
    <scope>NUCLEOTIDE SEQUENCE</scope>
    <source>
        <strain evidence="7">FAM13073</strain>
    </source>
</reference>
<evidence type="ECO:0000256" key="4">
    <source>
        <dbReference type="ARBA" id="ARBA00023316"/>
    </source>
</evidence>
<keyword evidence="1 5" id="KW-0328">Glycosyltransferase</keyword>
<evidence type="ECO:0000313" key="10">
    <source>
        <dbReference type="Proteomes" id="UP000196118"/>
    </source>
</evidence>
<dbReference type="EMBL" id="JADOFV010000004">
    <property type="protein sequence ID" value="MBF7127590.1"/>
    <property type="molecule type" value="Genomic_DNA"/>
</dbReference>
<dbReference type="CDD" id="cd06533">
    <property type="entry name" value="Glyco_transf_WecG_TagA"/>
    <property type="match status" value="1"/>
</dbReference>
<dbReference type="EMBL" id="CP118739">
    <property type="protein sequence ID" value="WEA56774.1"/>
    <property type="molecule type" value="Genomic_DNA"/>
</dbReference>
<keyword evidence="11" id="KW-1185">Reference proteome</keyword>
<dbReference type="HAMAP" id="MF_02070">
    <property type="entry name" value="TagA_TarA"/>
    <property type="match status" value="1"/>
</dbReference>
<dbReference type="UniPathway" id="UPA00632"/>
<evidence type="ECO:0000313" key="9">
    <source>
        <dbReference type="EMBL" id="WEA56774.1"/>
    </source>
</evidence>
<comment type="similarity">
    <text evidence="5">Belongs to the glycosyltransferase 26 family. TagA/TarA subfamily.</text>
</comment>
<evidence type="ECO:0000313" key="11">
    <source>
        <dbReference type="Proteomes" id="UP000472573"/>
    </source>
</evidence>
<reference evidence="9 12" key="6">
    <citation type="submission" date="2023-02" db="EMBL/GenBank/DDBJ databases">
        <title>Comparative genomics and fermentation flavor characterization of five lactic acid bacteria reveal flavor biosynthesis metabolic pathways in fermented muskmelon puree.</title>
        <authorList>
            <person name="Yuan L."/>
            <person name="Li M."/>
            <person name="Xu X."/>
            <person name="Lao F."/>
            <person name="Wu J."/>
        </authorList>
    </citation>
    <scope>NUCLEOTIDE SEQUENCE [LARGE SCALE GENOMIC DNA]</scope>
    <source>
        <strain evidence="9 12">Ca-4</strain>
    </source>
</reference>
<dbReference type="Proteomes" id="UP000196118">
    <property type="component" value="Chromosome"/>
</dbReference>
<dbReference type="Proteomes" id="UP000472573">
    <property type="component" value="Unassembled WGS sequence"/>
</dbReference>